<keyword evidence="7 10" id="KW-0235">DNA replication</keyword>
<dbReference type="EMBL" id="UPXX01000032">
    <property type="protein sequence ID" value="VBB47906.1"/>
    <property type="molecule type" value="Genomic_DNA"/>
</dbReference>
<dbReference type="Gene3D" id="3.10.150.10">
    <property type="entry name" value="DNA Polymerase III, subunit A, domain 2"/>
    <property type="match status" value="1"/>
</dbReference>
<evidence type="ECO:0000259" key="11">
    <source>
        <dbReference type="Pfam" id="PF00712"/>
    </source>
</evidence>
<dbReference type="GO" id="GO:0009360">
    <property type="term" value="C:DNA polymerase III complex"/>
    <property type="evidence" value="ECO:0007669"/>
    <property type="project" value="InterPro"/>
</dbReference>
<evidence type="ECO:0000256" key="6">
    <source>
        <dbReference type="ARBA" id="ARBA00022695"/>
    </source>
</evidence>
<keyword evidence="4 10" id="KW-0963">Cytoplasm</keyword>
<dbReference type="PANTHER" id="PTHR30478">
    <property type="entry name" value="DNA POLYMERASE III SUBUNIT BETA"/>
    <property type="match status" value="1"/>
</dbReference>
<evidence type="ECO:0000256" key="8">
    <source>
        <dbReference type="ARBA" id="ARBA00022932"/>
    </source>
</evidence>
<dbReference type="GO" id="GO:0006271">
    <property type="term" value="P:DNA strand elongation involved in DNA replication"/>
    <property type="evidence" value="ECO:0007669"/>
    <property type="project" value="TreeGrafter"/>
</dbReference>
<keyword evidence="6 10" id="KW-0548">Nucleotidyltransferase</keyword>
<dbReference type="InterPro" id="IPR022637">
    <property type="entry name" value="DNA_polIII_beta_cen"/>
</dbReference>
<keyword evidence="8 10" id="KW-0239">DNA-directed DNA polymerase</keyword>
<keyword evidence="5 10" id="KW-0808">Transferase</keyword>
<evidence type="ECO:0000256" key="10">
    <source>
        <dbReference type="PIRNR" id="PIRNR000804"/>
    </source>
</evidence>
<dbReference type="GO" id="GO:0003887">
    <property type="term" value="F:DNA-directed DNA polymerase activity"/>
    <property type="evidence" value="ECO:0007669"/>
    <property type="project" value="UniProtKB-UniRule"/>
</dbReference>
<dbReference type="NCBIfam" id="TIGR00663">
    <property type="entry name" value="dnan"/>
    <property type="match status" value="1"/>
</dbReference>
<dbReference type="PANTHER" id="PTHR30478:SF0">
    <property type="entry name" value="BETA SLIDING CLAMP"/>
    <property type="match status" value="1"/>
</dbReference>
<accession>A0A653AJE7</accession>
<evidence type="ECO:0000313" key="14">
    <source>
        <dbReference type="EMBL" id="VBB47906.1"/>
    </source>
</evidence>
<evidence type="ECO:0000256" key="5">
    <source>
        <dbReference type="ARBA" id="ARBA00022679"/>
    </source>
</evidence>
<dbReference type="SMART" id="SM00480">
    <property type="entry name" value="POL3Bc"/>
    <property type="match status" value="1"/>
</dbReference>
<name>A0A653AJE7_UNCDX</name>
<dbReference type="Pfam" id="PF02767">
    <property type="entry name" value="DNA_pol3_beta_2"/>
    <property type="match status" value="1"/>
</dbReference>
<keyword evidence="9" id="KW-0238">DNA-binding</keyword>
<organism evidence="14">
    <name type="scientific">Uncultured Desulfatiglans sp</name>
    <dbReference type="NCBI Taxonomy" id="1748965"/>
    <lineage>
        <taxon>Bacteria</taxon>
        <taxon>Pseudomonadati</taxon>
        <taxon>Thermodesulfobacteriota</taxon>
        <taxon>Desulfobacteria</taxon>
        <taxon>Desulfatiglandales</taxon>
        <taxon>Desulfatiglandaceae</taxon>
        <taxon>Desulfatiglans</taxon>
        <taxon>environmental samples</taxon>
    </lineage>
</organism>
<dbReference type="GO" id="GO:0005737">
    <property type="term" value="C:cytoplasm"/>
    <property type="evidence" value="ECO:0007669"/>
    <property type="project" value="UniProtKB-SubCell"/>
</dbReference>
<comment type="subcellular location">
    <subcellularLocation>
        <location evidence="1 10">Cytoplasm</location>
    </subcellularLocation>
</comment>
<comment type="similarity">
    <text evidence="2 10">Belongs to the beta sliding clamp family.</text>
</comment>
<comment type="subunit">
    <text evidence="10">Forms a ring-shaped head-to-tail homodimer around DNA.</text>
</comment>
<evidence type="ECO:0000256" key="2">
    <source>
        <dbReference type="ARBA" id="ARBA00010752"/>
    </source>
</evidence>
<evidence type="ECO:0000256" key="4">
    <source>
        <dbReference type="ARBA" id="ARBA00022490"/>
    </source>
</evidence>
<dbReference type="GO" id="GO:0003677">
    <property type="term" value="F:DNA binding"/>
    <property type="evidence" value="ECO:0007669"/>
    <property type="project" value="UniProtKB-UniRule"/>
</dbReference>
<dbReference type="Gene3D" id="3.70.10.10">
    <property type="match status" value="1"/>
</dbReference>
<dbReference type="PIRSF" id="PIRSF000804">
    <property type="entry name" value="DNA_pol_III_b"/>
    <property type="match status" value="1"/>
</dbReference>
<dbReference type="GO" id="GO:0008408">
    <property type="term" value="F:3'-5' exonuclease activity"/>
    <property type="evidence" value="ECO:0007669"/>
    <property type="project" value="InterPro"/>
</dbReference>
<dbReference type="Pfam" id="PF00712">
    <property type="entry name" value="DNA_pol3_beta"/>
    <property type="match status" value="1"/>
</dbReference>
<evidence type="ECO:0000259" key="12">
    <source>
        <dbReference type="Pfam" id="PF02767"/>
    </source>
</evidence>
<sequence length="371" mass="41438">MDISIDRDELYRAIARAQSIIERKSNMPILSNILLSARNGTLSISATDLELGFQNEIPVQINSEGNITISGRKLFEILKEGKNNNIKIQEKENNWVFITDGFTRFNLATYPADEYPVFFEPDEIELVDISGALLSEMIEKTVYAVSTDEAGYKLSGIFIQRVSRQDRVFLRMVATDGHRLSLIDKPFSAAENLGLGNGLMVPKKGMLELGKMGQDGGSILLGFKDKNCVARKEKALLVIRLLESKFPDYDAVIPKDAASSVEVARGDLLDAMKRMEILSNERYRAVKIAFENNRMELVSTNPDLGDAQEALDVVFQGERVEAGFNPRYFIDILQSMESERVSLGFSDESKPCTLKGEADKGFLGLIMPMRL</sequence>
<dbReference type="Pfam" id="PF02768">
    <property type="entry name" value="DNA_pol3_beta_3"/>
    <property type="match status" value="1"/>
</dbReference>
<evidence type="ECO:0000256" key="7">
    <source>
        <dbReference type="ARBA" id="ARBA00022705"/>
    </source>
</evidence>
<feature type="domain" description="DNA polymerase III beta sliding clamp C-terminal" evidence="13">
    <location>
        <begin position="252"/>
        <end position="370"/>
    </location>
</feature>
<evidence type="ECO:0000256" key="1">
    <source>
        <dbReference type="ARBA" id="ARBA00004496"/>
    </source>
</evidence>
<dbReference type="AlphaFoldDB" id="A0A653AJE7"/>
<dbReference type="InterPro" id="IPR022635">
    <property type="entry name" value="DNA_polIII_beta_C"/>
</dbReference>
<gene>
    <name evidence="14" type="primary">dnaN</name>
    <name evidence="14" type="ORF">TRIP_B50701</name>
</gene>
<proteinExistence type="inferred from homology"/>
<feature type="domain" description="DNA polymerase III beta sliding clamp central" evidence="12">
    <location>
        <begin position="129"/>
        <end position="248"/>
    </location>
</feature>
<evidence type="ECO:0000259" key="13">
    <source>
        <dbReference type="Pfam" id="PF02768"/>
    </source>
</evidence>
<dbReference type="InterPro" id="IPR001001">
    <property type="entry name" value="DNA_polIII_beta"/>
</dbReference>
<feature type="domain" description="DNA polymerase III beta sliding clamp N-terminal" evidence="11">
    <location>
        <begin position="1"/>
        <end position="117"/>
    </location>
</feature>
<dbReference type="InterPro" id="IPR022634">
    <property type="entry name" value="DNA_polIII_beta_N"/>
</dbReference>
<protein>
    <recommendedName>
        <fullName evidence="3 10">Beta sliding clamp</fullName>
    </recommendedName>
</protein>
<dbReference type="SUPFAM" id="SSF55979">
    <property type="entry name" value="DNA clamp"/>
    <property type="match status" value="3"/>
</dbReference>
<dbReference type="CDD" id="cd00140">
    <property type="entry name" value="beta_clamp"/>
    <property type="match status" value="1"/>
</dbReference>
<comment type="function">
    <text evidence="10">Confers DNA tethering and processivity to DNA polymerases and other proteins. Acts as a clamp, forming a ring around DNA (a reaction catalyzed by the clamp-loading complex) which diffuses in an ATP-independent manner freely and bidirectionally along dsDNA. Initially characterized for its ability to contact the catalytic subunit of DNA polymerase III (Pol III), a complex, multichain enzyme responsible for most of the replicative synthesis in bacteria; Pol III exhibits 3'-5' exonuclease proofreading activity. The beta chain is required for initiation of replication as well as for processivity of DNA replication.</text>
</comment>
<evidence type="ECO:0000256" key="9">
    <source>
        <dbReference type="ARBA" id="ARBA00023125"/>
    </source>
</evidence>
<evidence type="ECO:0000256" key="3">
    <source>
        <dbReference type="ARBA" id="ARBA00021035"/>
    </source>
</evidence>
<reference evidence="14" key="1">
    <citation type="submission" date="2018-07" db="EMBL/GenBank/DDBJ databases">
        <authorList>
            <consortium name="Genoscope - CEA"/>
            <person name="William W."/>
        </authorList>
    </citation>
    <scope>NUCLEOTIDE SEQUENCE</scope>
    <source>
        <strain evidence="14">IK1</strain>
    </source>
</reference>
<dbReference type="InterPro" id="IPR046938">
    <property type="entry name" value="DNA_clamp_sf"/>
</dbReference>